<dbReference type="InterPro" id="IPR043917">
    <property type="entry name" value="DUF5753"/>
</dbReference>
<sequence length="270" mass="30888">MSARDSLEPDRSLWDLIAVELRRQREERKISGTRLGIVLGCDRSTVSRYESGTLRLPEKHAKILDREWRLDLLFTRLVHFAKAGKNEDWFTGLTEYEAHATRLKMWEVLLVPGLLQTPEYARAALSAGLVEDVELELQKRMSRQQAVFERPKPPQISVVLNWVTLAQTLGDAEVMRGQFTKLLELSELPYVNVRILEESAGAHVGMDGCFQLLTVNDRDIAYAEAPQMGRLIRDPRDVQHIAVRYDRVGEVATPVGPSRTLIKRALERYR</sequence>
<dbReference type="Pfam" id="PF19054">
    <property type="entry name" value="DUF5753"/>
    <property type="match status" value="1"/>
</dbReference>
<evidence type="ECO:0000313" key="3">
    <source>
        <dbReference type="Proteomes" id="UP001596380"/>
    </source>
</evidence>
<proteinExistence type="predicted"/>
<dbReference type="Pfam" id="PF13560">
    <property type="entry name" value="HTH_31"/>
    <property type="match status" value="1"/>
</dbReference>
<name>A0ABW2CZM7_9ACTN</name>
<evidence type="ECO:0000313" key="2">
    <source>
        <dbReference type="EMBL" id="MFC6886510.1"/>
    </source>
</evidence>
<gene>
    <name evidence="2" type="ORF">ACFQKB_42590</name>
</gene>
<dbReference type="EMBL" id="JBHSXS010000055">
    <property type="protein sequence ID" value="MFC6886510.1"/>
    <property type="molecule type" value="Genomic_DNA"/>
</dbReference>
<dbReference type="SMART" id="SM00530">
    <property type="entry name" value="HTH_XRE"/>
    <property type="match status" value="1"/>
</dbReference>
<dbReference type="InterPro" id="IPR010982">
    <property type="entry name" value="Lambda_DNA-bd_dom_sf"/>
</dbReference>
<dbReference type="PROSITE" id="PS50943">
    <property type="entry name" value="HTH_CROC1"/>
    <property type="match status" value="1"/>
</dbReference>
<reference evidence="3" key="1">
    <citation type="journal article" date="2019" name="Int. J. Syst. Evol. Microbiol.">
        <title>The Global Catalogue of Microorganisms (GCM) 10K type strain sequencing project: providing services to taxonomists for standard genome sequencing and annotation.</title>
        <authorList>
            <consortium name="The Broad Institute Genomics Platform"/>
            <consortium name="The Broad Institute Genome Sequencing Center for Infectious Disease"/>
            <person name="Wu L."/>
            <person name="Ma J."/>
        </authorList>
    </citation>
    <scope>NUCLEOTIDE SEQUENCE [LARGE SCALE GENOMIC DNA]</scope>
    <source>
        <strain evidence="3">JCM 3369</strain>
    </source>
</reference>
<protein>
    <submittedName>
        <fullName evidence="2">Scr1 family TA system antitoxin-like transcriptional regulator</fullName>
    </submittedName>
</protein>
<feature type="domain" description="HTH cro/C1-type" evidence="1">
    <location>
        <begin position="21"/>
        <end position="52"/>
    </location>
</feature>
<dbReference type="InterPro" id="IPR001387">
    <property type="entry name" value="Cro/C1-type_HTH"/>
</dbReference>
<keyword evidence="3" id="KW-1185">Reference proteome</keyword>
<dbReference type="Proteomes" id="UP001596380">
    <property type="component" value="Unassembled WGS sequence"/>
</dbReference>
<dbReference type="SUPFAM" id="SSF47413">
    <property type="entry name" value="lambda repressor-like DNA-binding domains"/>
    <property type="match status" value="1"/>
</dbReference>
<dbReference type="RefSeq" id="WP_160820330.1">
    <property type="nucleotide sequence ID" value="NZ_JBHSXE010000001.1"/>
</dbReference>
<dbReference type="Gene3D" id="1.10.260.40">
    <property type="entry name" value="lambda repressor-like DNA-binding domains"/>
    <property type="match status" value="1"/>
</dbReference>
<evidence type="ECO:0000259" key="1">
    <source>
        <dbReference type="PROSITE" id="PS50943"/>
    </source>
</evidence>
<comment type="caution">
    <text evidence="2">The sequence shown here is derived from an EMBL/GenBank/DDBJ whole genome shotgun (WGS) entry which is preliminary data.</text>
</comment>
<organism evidence="2 3">
    <name type="scientific">Actinomadura yumaensis</name>
    <dbReference type="NCBI Taxonomy" id="111807"/>
    <lineage>
        <taxon>Bacteria</taxon>
        <taxon>Bacillati</taxon>
        <taxon>Actinomycetota</taxon>
        <taxon>Actinomycetes</taxon>
        <taxon>Streptosporangiales</taxon>
        <taxon>Thermomonosporaceae</taxon>
        <taxon>Actinomadura</taxon>
    </lineage>
</organism>
<dbReference type="CDD" id="cd00093">
    <property type="entry name" value="HTH_XRE"/>
    <property type="match status" value="1"/>
</dbReference>
<accession>A0ABW2CZM7</accession>